<evidence type="ECO:0000313" key="2">
    <source>
        <dbReference type="EMBL" id="MBL0395151.1"/>
    </source>
</evidence>
<accession>A0A936Z946</accession>
<dbReference type="AlphaFoldDB" id="A0A936Z946"/>
<gene>
    <name evidence="2" type="ORF">JJ685_28730</name>
</gene>
<sequence>MNTQDKPGNAAAEGAFTSGGGHLADQRPARERLMEQFGIGYDGVDYGFHDYHYDRLEDAVAYASLLRSRPGQEDAGGPPRRARAVAVPTEGDRALMAALGIAFEAGAFHFRSFRYDLLADAVRYARSHQEGTS</sequence>
<comment type="caution">
    <text evidence="2">The sequence shown here is derived from an EMBL/GenBank/DDBJ whole genome shotgun (WGS) entry which is preliminary data.</text>
</comment>
<keyword evidence="3" id="KW-1185">Reference proteome</keyword>
<dbReference type="Proteomes" id="UP000599109">
    <property type="component" value="Unassembled WGS sequence"/>
</dbReference>
<evidence type="ECO:0000256" key="1">
    <source>
        <dbReference type="SAM" id="MobiDB-lite"/>
    </source>
</evidence>
<organism evidence="2 3">
    <name type="scientific">Ramlibacter monticola</name>
    <dbReference type="NCBI Taxonomy" id="1926872"/>
    <lineage>
        <taxon>Bacteria</taxon>
        <taxon>Pseudomonadati</taxon>
        <taxon>Pseudomonadota</taxon>
        <taxon>Betaproteobacteria</taxon>
        <taxon>Burkholderiales</taxon>
        <taxon>Comamonadaceae</taxon>
        <taxon>Ramlibacter</taxon>
    </lineage>
</organism>
<protein>
    <submittedName>
        <fullName evidence="2">Uncharacterized protein</fullName>
    </submittedName>
</protein>
<feature type="region of interest" description="Disordered" evidence="1">
    <location>
        <begin position="1"/>
        <end position="24"/>
    </location>
</feature>
<dbReference type="RefSeq" id="WP_201677821.1">
    <property type="nucleotide sequence ID" value="NZ_JAEQNE010000012.1"/>
</dbReference>
<name>A0A936Z946_9BURK</name>
<reference evidence="2 3" key="1">
    <citation type="journal article" date="2017" name="Int. J. Syst. Evol. Microbiol.">
        <title>Ramlibacter monticola sp. nov., isolated from forest soil.</title>
        <authorList>
            <person name="Chaudhary D.K."/>
            <person name="Kim J."/>
        </authorList>
    </citation>
    <scope>NUCLEOTIDE SEQUENCE [LARGE SCALE GENOMIC DNA]</scope>
    <source>
        <strain evidence="2 3">KACC 19175</strain>
    </source>
</reference>
<evidence type="ECO:0000313" key="3">
    <source>
        <dbReference type="Proteomes" id="UP000599109"/>
    </source>
</evidence>
<proteinExistence type="predicted"/>
<dbReference type="EMBL" id="JAEQNE010000012">
    <property type="protein sequence ID" value="MBL0395151.1"/>
    <property type="molecule type" value="Genomic_DNA"/>
</dbReference>